<accession>A0A9Q2WKA9</accession>
<dbReference type="Proteomes" id="UP000783102">
    <property type="component" value="Unassembled WGS sequence"/>
</dbReference>
<evidence type="ECO:0000259" key="1">
    <source>
        <dbReference type="Pfam" id="PF00534"/>
    </source>
</evidence>
<gene>
    <name evidence="2" type="ORF">G6731_08560</name>
</gene>
<dbReference type="InterPro" id="IPR001296">
    <property type="entry name" value="Glyco_trans_1"/>
</dbReference>
<organism evidence="2 3">
    <name type="scientific">Polynucleobacter paneuropaeus</name>
    <dbReference type="NCBI Taxonomy" id="2527775"/>
    <lineage>
        <taxon>Bacteria</taxon>
        <taxon>Pseudomonadati</taxon>
        <taxon>Pseudomonadota</taxon>
        <taxon>Betaproteobacteria</taxon>
        <taxon>Burkholderiales</taxon>
        <taxon>Burkholderiaceae</taxon>
        <taxon>Polynucleobacter</taxon>
    </lineage>
</organism>
<dbReference type="GO" id="GO:0016757">
    <property type="term" value="F:glycosyltransferase activity"/>
    <property type="evidence" value="ECO:0007669"/>
    <property type="project" value="InterPro"/>
</dbReference>
<name>A0A9Q2WKA9_9BURK</name>
<proteinExistence type="predicted"/>
<dbReference type="CDD" id="cd03801">
    <property type="entry name" value="GT4_PimA-like"/>
    <property type="match status" value="1"/>
</dbReference>
<dbReference type="PANTHER" id="PTHR45947:SF3">
    <property type="entry name" value="SULFOQUINOVOSYL TRANSFERASE SQD2"/>
    <property type="match status" value="1"/>
</dbReference>
<dbReference type="Gene3D" id="3.40.50.2000">
    <property type="entry name" value="Glycogen Phosphorylase B"/>
    <property type="match status" value="2"/>
</dbReference>
<dbReference type="SUPFAM" id="SSF53756">
    <property type="entry name" value="UDP-Glycosyltransferase/glycogen phosphorylase"/>
    <property type="match status" value="1"/>
</dbReference>
<dbReference type="Pfam" id="PF00534">
    <property type="entry name" value="Glycos_transf_1"/>
    <property type="match status" value="1"/>
</dbReference>
<comment type="caution">
    <text evidence="2">The sequence shown here is derived from an EMBL/GenBank/DDBJ whole genome shotgun (WGS) entry which is preliminary data.</text>
</comment>
<dbReference type="EMBL" id="JAANEY010000001">
    <property type="protein sequence ID" value="MBT8552003.1"/>
    <property type="molecule type" value="Genomic_DNA"/>
</dbReference>
<dbReference type="InterPro" id="IPR050194">
    <property type="entry name" value="Glycosyltransferase_grp1"/>
</dbReference>
<evidence type="ECO:0000313" key="3">
    <source>
        <dbReference type="Proteomes" id="UP000783102"/>
    </source>
</evidence>
<dbReference type="PANTHER" id="PTHR45947">
    <property type="entry name" value="SULFOQUINOVOSYL TRANSFERASE SQD2"/>
    <property type="match status" value="1"/>
</dbReference>
<sequence>MTQKILLTTPTFPPDNSGLGNAVQQMAKLIADQGWEVVVATGGATRCQSIDPLSGAVIEQFNVGGADSMAQPLTGDVDSYVQFLKNSTFNLVVMNAWQIWSTDLVLAYCKEIPGKKILYSHCISANSFVGKYTLRSFIRYLAWRPYWLSMPNKISKLDGLIFLADRGCDARFDDLKLARRLGVDQIVIPNSLSLAAFSVLERPKVNFMKRSGILSIGAYDWQKGHDFVLKTYALSDAKNKVQLHFYGQKYSPFTDSLRDMAAHLELDPNYVHFHEGLSQDALMDKYTNSSVFLYGSHTECQPLVLLDAMAAGTPFISRASGSIPYMSGGVVASSEIDAAKTLNLLLKNQEDWEKISNAGRHEALERHSPDSVKRAILRTLLKFQD</sequence>
<feature type="domain" description="Glycosyl transferase family 1" evidence="1">
    <location>
        <begin position="208"/>
        <end position="361"/>
    </location>
</feature>
<protein>
    <submittedName>
        <fullName evidence="2">Glycosyltransferase family 4 protein</fullName>
    </submittedName>
</protein>
<dbReference type="AlphaFoldDB" id="A0A9Q2WKA9"/>
<reference evidence="2" key="1">
    <citation type="journal article" date="2021" name="Genome Biol. Evol.">
        <title>Continental-Scale Gene Flow Prevents Allopatric Divergence of Pelagic Freshwater Bacteria.</title>
        <authorList>
            <person name="Hoetzinger M."/>
            <person name="Pitt A."/>
            <person name="Huemer A."/>
            <person name="Hahn M.W."/>
        </authorList>
    </citation>
    <scope>NUCLEOTIDE SEQUENCE</scope>
    <source>
        <strain evidence="2">SM1-W8</strain>
    </source>
</reference>
<evidence type="ECO:0000313" key="2">
    <source>
        <dbReference type="EMBL" id="MBT8552003.1"/>
    </source>
</evidence>